<dbReference type="AlphaFoldDB" id="A0AA36MD08"/>
<evidence type="ECO:0000313" key="4">
    <source>
        <dbReference type="Proteomes" id="UP001176961"/>
    </source>
</evidence>
<proteinExistence type="predicted"/>
<keyword evidence="1" id="KW-0472">Membrane</keyword>
<evidence type="ECO:0000313" key="3">
    <source>
        <dbReference type="EMBL" id="CAJ0605930.1"/>
    </source>
</evidence>
<keyword evidence="4" id="KW-1185">Reference proteome</keyword>
<organism evidence="3 4">
    <name type="scientific">Cylicocyclus nassatus</name>
    <name type="common">Nematode worm</name>
    <dbReference type="NCBI Taxonomy" id="53992"/>
    <lineage>
        <taxon>Eukaryota</taxon>
        <taxon>Metazoa</taxon>
        <taxon>Ecdysozoa</taxon>
        <taxon>Nematoda</taxon>
        <taxon>Chromadorea</taxon>
        <taxon>Rhabditida</taxon>
        <taxon>Rhabditina</taxon>
        <taxon>Rhabditomorpha</taxon>
        <taxon>Strongyloidea</taxon>
        <taxon>Strongylidae</taxon>
        <taxon>Cylicocyclus</taxon>
    </lineage>
</organism>
<dbReference type="PANTHER" id="PTHR32026">
    <property type="entry name" value="METHYLTRANSFERASE-LIKE PROTEIN 24"/>
    <property type="match status" value="1"/>
</dbReference>
<evidence type="ECO:0000256" key="1">
    <source>
        <dbReference type="SAM" id="Phobius"/>
    </source>
</evidence>
<protein>
    <recommendedName>
        <fullName evidence="2">Methyltransferase domain-containing protein</fullName>
    </recommendedName>
</protein>
<keyword evidence="1" id="KW-0812">Transmembrane</keyword>
<keyword evidence="1" id="KW-1133">Transmembrane helix</keyword>
<dbReference type="PANTHER" id="PTHR32026:SF27">
    <property type="entry name" value="METHYLTRANSFERASE FKBM DOMAIN-CONTAINING PROTEIN-RELATED"/>
    <property type="match status" value="1"/>
</dbReference>
<evidence type="ECO:0000259" key="2">
    <source>
        <dbReference type="Pfam" id="PF13383"/>
    </source>
</evidence>
<comment type="caution">
    <text evidence="3">The sequence shown here is derived from an EMBL/GenBank/DDBJ whole genome shotgun (WGS) entry which is preliminary data.</text>
</comment>
<feature type="domain" description="Methyltransferase" evidence="2">
    <location>
        <begin position="111"/>
        <end position="261"/>
    </location>
</feature>
<name>A0AA36MD08_CYLNA</name>
<sequence>MARNNHFERLLRALATKTRLIIARFDYMGRFRYRRNHTLLITAAVTILLLYKFFIQEKTETNENIVLEINYVEKRLIGKISAEPIPHRSKPSARMIEFYKAQVPQRRAYLEATYKYQPETYTYIYNNLAPEVFCPELIRVGTTHDGGKWICSPFRIPDGCTIISLGLYNEITFERELQHIIDKRCNIFAYDSNDQEVSTIVLLDSIRTKASKATIAAESNPSKNEYTLAELLQGEKVKDIEILKCDIEGSELTVLPDFLEQHKPAQVS</sequence>
<accession>A0AA36MD08</accession>
<dbReference type="Proteomes" id="UP001176961">
    <property type="component" value="Unassembled WGS sequence"/>
</dbReference>
<feature type="transmembrane region" description="Helical" evidence="1">
    <location>
        <begin position="38"/>
        <end position="55"/>
    </location>
</feature>
<dbReference type="InterPro" id="IPR026913">
    <property type="entry name" value="METTL24"/>
</dbReference>
<dbReference type="Pfam" id="PF13383">
    <property type="entry name" value="Methyltransf_22"/>
    <property type="match status" value="1"/>
</dbReference>
<reference evidence="3" key="1">
    <citation type="submission" date="2023-07" db="EMBL/GenBank/DDBJ databases">
        <authorList>
            <consortium name="CYATHOMIX"/>
        </authorList>
    </citation>
    <scope>NUCLEOTIDE SEQUENCE</scope>
    <source>
        <strain evidence="3">N/A</strain>
    </source>
</reference>
<dbReference type="EMBL" id="CATQJL010000316">
    <property type="protein sequence ID" value="CAJ0605930.1"/>
    <property type="molecule type" value="Genomic_DNA"/>
</dbReference>
<gene>
    <name evidence="3" type="ORF">CYNAS_LOCUS17913</name>
</gene>
<dbReference type="InterPro" id="IPR025714">
    <property type="entry name" value="Methyltranfer_dom"/>
</dbReference>